<dbReference type="OrthoDB" id="431068at2759"/>
<dbReference type="AlphaFoldDB" id="A0A2G9V0A1"/>
<feature type="non-terminal residue" evidence="1">
    <location>
        <position position="1"/>
    </location>
</feature>
<organism evidence="1 2">
    <name type="scientific">Teladorsagia circumcincta</name>
    <name type="common">Brown stomach worm</name>
    <name type="synonym">Ostertagia circumcincta</name>
    <dbReference type="NCBI Taxonomy" id="45464"/>
    <lineage>
        <taxon>Eukaryota</taxon>
        <taxon>Metazoa</taxon>
        <taxon>Ecdysozoa</taxon>
        <taxon>Nematoda</taxon>
        <taxon>Chromadorea</taxon>
        <taxon>Rhabditida</taxon>
        <taxon>Rhabditina</taxon>
        <taxon>Rhabditomorpha</taxon>
        <taxon>Strongyloidea</taxon>
        <taxon>Trichostrongylidae</taxon>
        <taxon>Teladorsagia</taxon>
    </lineage>
</organism>
<dbReference type="EMBL" id="KZ345103">
    <property type="protein sequence ID" value="PIO75826.1"/>
    <property type="molecule type" value="Genomic_DNA"/>
</dbReference>
<evidence type="ECO:0000313" key="2">
    <source>
        <dbReference type="Proteomes" id="UP000230423"/>
    </source>
</evidence>
<proteinExistence type="predicted"/>
<gene>
    <name evidence="1" type="ORF">TELCIR_02124</name>
</gene>
<accession>A0A2G9V0A1</accession>
<reference evidence="1 2" key="1">
    <citation type="submission" date="2015-09" db="EMBL/GenBank/DDBJ databases">
        <title>Draft genome of the parasitic nematode Teladorsagia circumcincta isolate WARC Sus (inbred).</title>
        <authorList>
            <person name="Mitreva M."/>
        </authorList>
    </citation>
    <scope>NUCLEOTIDE SEQUENCE [LARGE SCALE GENOMIC DNA]</scope>
    <source>
        <strain evidence="1 2">S</strain>
    </source>
</reference>
<dbReference type="Proteomes" id="UP000230423">
    <property type="component" value="Unassembled WGS sequence"/>
</dbReference>
<protein>
    <submittedName>
        <fullName evidence="1">Uncharacterized protein</fullName>
    </submittedName>
</protein>
<sequence>SSSEAVNFVSTGAAMIVRMRGLPYDCSEQQIQETDVHRFFCSIKQANAIPWISYGRKAMVRAGCDLGMYRATVGSQAKNQFVESILD</sequence>
<keyword evidence="2" id="KW-1185">Reference proteome</keyword>
<name>A0A2G9V0A1_TELCI</name>
<evidence type="ECO:0000313" key="1">
    <source>
        <dbReference type="EMBL" id="PIO75826.1"/>
    </source>
</evidence>